<keyword evidence="4" id="KW-1185">Reference proteome</keyword>
<organism evidence="3 4">
    <name type="scientific">Coemansia biformis</name>
    <dbReference type="NCBI Taxonomy" id="1286918"/>
    <lineage>
        <taxon>Eukaryota</taxon>
        <taxon>Fungi</taxon>
        <taxon>Fungi incertae sedis</taxon>
        <taxon>Zoopagomycota</taxon>
        <taxon>Kickxellomycotina</taxon>
        <taxon>Kickxellomycetes</taxon>
        <taxon>Kickxellales</taxon>
        <taxon>Kickxellaceae</taxon>
        <taxon>Coemansia</taxon>
    </lineage>
</organism>
<name>A0A9W7Y7G3_9FUNG</name>
<evidence type="ECO:0000259" key="2">
    <source>
        <dbReference type="Pfam" id="PF04690"/>
    </source>
</evidence>
<accession>A0A9W7Y7G3</accession>
<feature type="compositionally biased region" description="Basic and acidic residues" evidence="1">
    <location>
        <begin position="1"/>
        <end position="11"/>
    </location>
</feature>
<dbReference type="Gene3D" id="1.10.30.10">
    <property type="entry name" value="High mobility group box domain"/>
    <property type="match status" value="1"/>
</dbReference>
<dbReference type="Pfam" id="PF04690">
    <property type="entry name" value="YABBY"/>
    <property type="match status" value="1"/>
</dbReference>
<comment type="caution">
    <text evidence="3">The sequence shown here is derived from an EMBL/GenBank/DDBJ whole genome shotgun (WGS) entry which is preliminary data.</text>
</comment>
<dbReference type="AlphaFoldDB" id="A0A9W7Y7G3"/>
<reference evidence="3" key="1">
    <citation type="submission" date="2022-07" db="EMBL/GenBank/DDBJ databases">
        <title>Phylogenomic reconstructions and comparative analyses of Kickxellomycotina fungi.</title>
        <authorList>
            <person name="Reynolds N.K."/>
            <person name="Stajich J.E."/>
            <person name="Barry K."/>
            <person name="Grigoriev I.V."/>
            <person name="Crous P."/>
            <person name="Smith M.E."/>
        </authorList>
    </citation>
    <scope>NUCLEOTIDE SEQUENCE</scope>
    <source>
        <strain evidence="3">BCRC 34381</strain>
    </source>
</reference>
<feature type="region of interest" description="Disordered" evidence="1">
    <location>
        <begin position="46"/>
        <end position="82"/>
    </location>
</feature>
<feature type="compositionally biased region" description="Polar residues" evidence="1">
    <location>
        <begin position="49"/>
        <end position="75"/>
    </location>
</feature>
<dbReference type="InterPro" id="IPR036910">
    <property type="entry name" value="HMG_box_dom_sf"/>
</dbReference>
<dbReference type="SUPFAM" id="SSF47095">
    <property type="entry name" value="HMG-box"/>
    <property type="match status" value="1"/>
</dbReference>
<dbReference type="CDD" id="cd00084">
    <property type="entry name" value="HMG-box_SF"/>
    <property type="match status" value="1"/>
</dbReference>
<feature type="region of interest" description="Disordered" evidence="1">
    <location>
        <begin position="1"/>
        <end position="23"/>
    </location>
</feature>
<sequence>MGPVKSSERRGKSTSSPYHKFFQGELKRIKQENPSMSHKEAFKQAGLNWRTSPLNPKNKTTGTGPSQAGDTTLATGKQWLLK</sequence>
<evidence type="ECO:0000256" key="1">
    <source>
        <dbReference type="SAM" id="MobiDB-lite"/>
    </source>
</evidence>
<protein>
    <recommendedName>
        <fullName evidence="2">YABBY protein C-terminal domain-containing protein</fullName>
    </recommendedName>
</protein>
<proteinExistence type="predicted"/>
<dbReference type="InterPro" id="IPR056775">
    <property type="entry name" value="YABBY_C"/>
</dbReference>
<dbReference type="EMBL" id="JANBOI010000430">
    <property type="protein sequence ID" value="KAJ1730618.1"/>
    <property type="molecule type" value="Genomic_DNA"/>
</dbReference>
<dbReference type="OrthoDB" id="667577at2759"/>
<feature type="domain" description="YABBY protein C-terminal" evidence="2">
    <location>
        <begin position="4"/>
        <end position="54"/>
    </location>
</feature>
<gene>
    <name evidence="3" type="ORF">LPJ61_002917</name>
</gene>
<evidence type="ECO:0000313" key="3">
    <source>
        <dbReference type="EMBL" id="KAJ1730618.1"/>
    </source>
</evidence>
<dbReference type="Proteomes" id="UP001143981">
    <property type="component" value="Unassembled WGS sequence"/>
</dbReference>
<evidence type="ECO:0000313" key="4">
    <source>
        <dbReference type="Proteomes" id="UP001143981"/>
    </source>
</evidence>